<name>A0ABN8GGH6_9BACL</name>
<feature type="compositionally biased region" description="Basic and acidic residues" evidence="1">
    <location>
        <begin position="1"/>
        <end position="12"/>
    </location>
</feature>
<dbReference type="Pfam" id="PF10754">
    <property type="entry name" value="DUF2569"/>
    <property type="match status" value="1"/>
</dbReference>
<proteinExistence type="predicted"/>
<dbReference type="InterPro" id="IPR019690">
    <property type="entry name" value="DUF2569"/>
</dbReference>
<evidence type="ECO:0000313" key="3">
    <source>
        <dbReference type="EMBL" id="CAH1206811.1"/>
    </source>
</evidence>
<evidence type="ECO:0000256" key="2">
    <source>
        <dbReference type="SAM" id="Phobius"/>
    </source>
</evidence>
<dbReference type="EMBL" id="CAKMMF010000013">
    <property type="protein sequence ID" value="CAH1206811.1"/>
    <property type="molecule type" value="Genomic_DNA"/>
</dbReference>
<accession>A0ABN8GGH6</accession>
<feature type="region of interest" description="Disordered" evidence="1">
    <location>
        <begin position="1"/>
        <end position="28"/>
    </location>
</feature>
<comment type="caution">
    <text evidence="3">The sequence shown here is derived from an EMBL/GenBank/DDBJ whole genome shotgun (WGS) entry which is preliminary data.</text>
</comment>
<reference evidence="3" key="1">
    <citation type="submission" date="2022-01" db="EMBL/GenBank/DDBJ databases">
        <authorList>
            <person name="Criscuolo A."/>
        </authorList>
    </citation>
    <scope>NUCLEOTIDE SEQUENCE</scope>
    <source>
        <strain evidence="3">CIP111893</strain>
    </source>
</reference>
<feature type="compositionally biased region" description="Low complexity" evidence="1">
    <location>
        <begin position="15"/>
        <end position="27"/>
    </location>
</feature>
<keyword evidence="4" id="KW-1185">Reference proteome</keyword>
<gene>
    <name evidence="3" type="ORF">PAECIP111893_02620</name>
</gene>
<sequence length="189" mass="22145">MDITKQPDKTEEPASQLEEQSDSQTDSQSEEKDFYYKHLHLKGLGGWLIIVHISMWLFLLNACVNVVFVTLPKILQFSKYTDPASSMYDVKWSFLIPLQFIGNLLIVLTLLILLFKFVSRSSTFPKWFISFNIGLTAFYILDFAINLFFPMNDENLFIYISAVMRQGLLCLLWIGYMLRSKRVKVTFRW</sequence>
<evidence type="ECO:0000313" key="4">
    <source>
        <dbReference type="Proteomes" id="UP000838686"/>
    </source>
</evidence>
<dbReference type="RefSeq" id="WP_236342934.1">
    <property type="nucleotide sequence ID" value="NZ_CAKMMF010000013.1"/>
</dbReference>
<keyword evidence="2" id="KW-0812">Transmembrane</keyword>
<keyword evidence="2" id="KW-0472">Membrane</keyword>
<evidence type="ECO:0008006" key="5">
    <source>
        <dbReference type="Google" id="ProtNLM"/>
    </source>
</evidence>
<keyword evidence="2" id="KW-1133">Transmembrane helix</keyword>
<protein>
    <recommendedName>
        <fullName evidence="5">DUF2569 domain-containing protein</fullName>
    </recommendedName>
</protein>
<evidence type="ECO:0000256" key="1">
    <source>
        <dbReference type="SAM" id="MobiDB-lite"/>
    </source>
</evidence>
<feature type="transmembrane region" description="Helical" evidence="2">
    <location>
        <begin position="127"/>
        <end position="150"/>
    </location>
</feature>
<feature type="transmembrane region" description="Helical" evidence="2">
    <location>
        <begin position="156"/>
        <end position="178"/>
    </location>
</feature>
<feature type="transmembrane region" description="Helical" evidence="2">
    <location>
        <begin position="92"/>
        <end position="115"/>
    </location>
</feature>
<dbReference type="Proteomes" id="UP000838686">
    <property type="component" value="Unassembled WGS sequence"/>
</dbReference>
<feature type="transmembrane region" description="Helical" evidence="2">
    <location>
        <begin position="47"/>
        <end position="72"/>
    </location>
</feature>
<organism evidence="3 4">
    <name type="scientific">Paenibacillus plantiphilus</name>
    <dbReference type="NCBI Taxonomy" id="2905650"/>
    <lineage>
        <taxon>Bacteria</taxon>
        <taxon>Bacillati</taxon>
        <taxon>Bacillota</taxon>
        <taxon>Bacilli</taxon>
        <taxon>Bacillales</taxon>
        <taxon>Paenibacillaceae</taxon>
        <taxon>Paenibacillus</taxon>
    </lineage>
</organism>